<accession>A0A9D2A7D7</accession>
<gene>
    <name evidence="1" type="ORF">H9819_10200</name>
</gene>
<dbReference type="EMBL" id="DXCK01000132">
    <property type="protein sequence ID" value="HIZ02599.1"/>
    <property type="molecule type" value="Genomic_DNA"/>
</dbReference>
<comment type="caution">
    <text evidence="1">The sequence shown here is derived from an EMBL/GenBank/DDBJ whole genome shotgun (WGS) entry which is preliminary data.</text>
</comment>
<sequence>MNIFRITYVLVRPYTWLCRFRHRRGYGVHSPFAFNFITRVVYERTPYYKYAGLRALEKQMKPTRSAEWLYEPLRVKRLLFRLVNYSQPATVVDAGRLAASSLYLKAACEHADYVGATDLSELFLEAGVPVDFLYLHDYRNPGLMKDVFQVCVPRTTERSLFVIEGIHYTRNMTALWKRMQQDPRVGITFDLYDLGILFFDKSKTKQDYIVNF</sequence>
<evidence type="ECO:0000313" key="1">
    <source>
        <dbReference type="EMBL" id="HIZ02599.1"/>
    </source>
</evidence>
<dbReference type="AlphaFoldDB" id="A0A9D2A7D7"/>
<reference evidence="1" key="1">
    <citation type="journal article" date="2021" name="PeerJ">
        <title>Extensive microbial diversity within the chicken gut microbiome revealed by metagenomics and culture.</title>
        <authorList>
            <person name="Gilroy R."/>
            <person name="Ravi A."/>
            <person name="Getino M."/>
            <person name="Pursley I."/>
            <person name="Horton D.L."/>
            <person name="Alikhan N.F."/>
            <person name="Baker D."/>
            <person name="Gharbi K."/>
            <person name="Hall N."/>
            <person name="Watson M."/>
            <person name="Adriaenssens E.M."/>
            <person name="Foster-Nyarko E."/>
            <person name="Jarju S."/>
            <person name="Secka A."/>
            <person name="Antonio M."/>
            <person name="Oren A."/>
            <person name="Chaudhuri R.R."/>
            <person name="La Ragione R."/>
            <person name="Hildebrand F."/>
            <person name="Pallen M.J."/>
        </authorList>
    </citation>
    <scope>NUCLEOTIDE SEQUENCE</scope>
    <source>
        <strain evidence="1">ChiHjej12B11-24981</strain>
    </source>
</reference>
<dbReference type="Proteomes" id="UP000824023">
    <property type="component" value="Unassembled WGS sequence"/>
</dbReference>
<evidence type="ECO:0000313" key="2">
    <source>
        <dbReference type="Proteomes" id="UP000824023"/>
    </source>
</evidence>
<name>A0A9D2A7D7_9BACE</name>
<protein>
    <recommendedName>
        <fullName evidence="3">Class I SAM-dependent methyltransferase</fullName>
    </recommendedName>
</protein>
<organism evidence="1 2">
    <name type="scientific">Candidatus Bacteroides merdipullorum</name>
    <dbReference type="NCBI Taxonomy" id="2838474"/>
    <lineage>
        <taxon>Bacteria</taxon>
        <taxon>Pseudomonadati</taxon>
        <taxon>Bacteroidota</taxon>
        <taxon>Bacteroidia</taxon>
        <taxon>Bacteroidales</taxon>
        <taxon>Bacteroidaceae</taxon>
        <taxon>Bacteroides</taxon>
    </lineage>
</organism>
<reference evidence="1" key="2">
    <citation type="submission" date="2021-04" db="EMBL/GenBank/DDBJ databases">
        <authorList>
            <person name="Gilroy R."/>
        </authorList>
    </citation>
    <scope>NUCLEOTIDE SEQUENCE</scope>
    <source>
        <strain evidence="1">ChiHjej12B11-24981</strain>
    </source>
</reference>
<evidence type="ECO:0008006" key="3">
    <source>
        <dbReference type="Google" id="ProtNLM"/>
    </source>
</evidence>
<proteinExistence type="predicted"/>